<organism evidence="2 3">
    <name type="scientific">Chitinophaga agrisoli</name>
    <dbReference type="NCBI Taxonomy" id="2607653"/>
    <lineage>
        <taxon>Bacteria</taxon>
        <taxon>Pseudomonadati</taxon>
        <taxon>Bacteroidota</taxon>
        <taxon>Chitinophagia</taxon>
        <taxon>Chitinophagales</taxon>
        <taxon>Chitinophagaceae</taxon>
        <taxon>Chitinophaga</taxon>
    </lineage>
</organism>
<dbReference type="InterPro" id="IPR000073">
    <property type="entry name" value="AB_hydrolase_1"/>
</dbReference>
<dbReference type="Gene3D" id="3.40.50.1820">
    <property type="entry name" value="alpha/beta hydrolase"/>
    <property type="match status" value="1"/>
</dbReference>
<dbReference type="Proteomes" id="UP000324611">
    <property type="component" value="Unassembled WGS sequence"/>
</dbReference>
<comment type="caution">
    <text evidence="2">The sequence shown here is derived from an EMBL/GenBank/DDBJ whole genome shotgun (WGS) entry which is preliminary data.</text>
</comment>
<name>A0A5B2VY46_9BACT</name>
<dbReference type="RefSeq" id="WP_149838619.1">
    <property type="nucleotide sequence ID" value="NZ_VUOC01000002.1"/>
</dbReference>
<dbReference type="SUPFAM" id="SSF53474">
    <property type="entry name" value="alpha/beta-Hydrolases"/>
    <property type="match status" value="1"/>
</dbReference>
<evidence type="ECO:0000313" key="3">
    <source>
        <dbReference type="Proteomes" id="UP000324611"/>
    </source>
</evidence>
<dbReference type="Pfam" id="PF12697">
    <property type="entry name" value="Abhydrolase_6"/>
    <property type="match status" value="1"/>
</dbReference>
<dbReference type="InterPro" id="IPR029058">
    <property type="entry name" value="AB_hydrolase_fold"/>
</dbReference>
<evidence type="ECO:0000313" key="2">
    <source>
        <dbReference type="EMBL" id="KAA2243744.1"/>
    </source>
</evidence>
<reference evidence="2 3" key="2">
    <citation type="submission" date="2019-09" db="EMBL/GenBank/DDBJ databases">
        <authorList>
            <person name="Jin C."/>
        </authorList>
    </citation>
    <scope>NUCLEOTIDE SEQUENCE [LARGE SCALE GENOMIC DNA]</scope>
    <source>
        <strain evidence="2 3">BN140078</strain>
    </source>
</reference>
<dbReference type="AlphaFoldDB" id="A0A5B2VY46"/>
<sequence length="215" mass="25031">MSKHIYLISGMGADERMFRHLRFPDEYTVHYLPWLDPQPNEPYADYAARMARGITAEGEITLLGLSFGGMLSLEIAKQRPIAKNILISTIKHTRERPAYFNWVRRLKLNHLPDQLIFGKRYLIVKHYMGPQTPEAAQLLREYLKKQDQHYMRWAINVVINWENEFIPNHLVHIQGDSDLTFPLKTIQPTHVIKGGTHCMIMNQSAEINRILSGEL</sequence>
<evidence type="ECO:0000259" key="1">
    <source>
        <dbReference type="Pfam" id="PF12697"/>
    </source>
</evidence>
<proteinExistence type="predicted"/>
<gene>
    <name evidence="2" type="ORF">F0L74_14795</name>
</gene>
<reference evidence="2 3" key="1">
    <citation type="submission" date="2019-09" db="EMBL/GenBank/DDBJ databases">
        <title>Chitinophaga ginsengihumi sp. nov., isolated from soil of ginseng rhizosphere.</title>
        <authorList>
            <person name="Lee J."/>
        </authorList>
    </citation>
    <scope>NUCLEOTIDE SEQUENCE [LARGE SCALE GENOMIC DNA]</scope>
    <source>
        <strain evidence="2 3">BN140078</strain>
    </source>
</reference>
<accession>A0A5B2VY46</accession>
<protein>
    <submittedName>
        <fullName evidence="2">Alpha/beta hydrolase</fullName>
    </submittedName>
</protein>
<dbReference type="GO" id="GO:0016787">
    <property type="term" value="F:hydrolase activity"/>
    <property type="evidence" value="ECO:0007669"/>
    <property type="project" value="UniProtKB-KW"/>
</dbReference>
<keyword evidence="3" id="KW-1185">Reference proteome</keyword>
<dbReference type="EMBL" id="VUOC01000002">
    <property type="protein sequence ID" value="KAA2243744.1"/>
    <property type="molecule type" value="Genomic_DNA"/>
</dbReference>
<keyword evidence="2" id="KW-0378">Hydrolase</keyword>
<feature type="domain" description="AB hydrolase-1" evidence="1">
    <location>
        <begin position="7"/>
        <end position="207"/>
    </location>
</feature>